<protein>
    <recommendedName>
        <fullName evidence="3">Helix-turn-helix domain-containing protein</fullName>
    </recommendedName>
</protein>
<dbReference type="OrthoDB" id="2166477at2"/>
<accession>A0A1S2LDI9</accession>
<evidence type="ECO:0008006" key="3">
    <source>
        <dbReference type="Google" id="ProtNLM"/>
    </source>
</evidence>
<dbReference type="RefSeq" id="WP_071311014.1">
    <property type="nucleotide sequence ID" value="NZ_MLQR01000050.1"/>
</dbReference>
<dbReference type="GO" id="GO:0003677">
    <property type="term" value="F:DNA binding"/>
    <property type="evidence" value="ECO:0007669"/>
    <property type="project" value="InterPro"/>
</dbReference>
<gene>
    <name evidence="1" type="ORF">BKP37_18050</name>
</gene>
<comment type="caution">
    <text evidence="1">The sequence shown here is derived from an EMBL/GenBank/DDBJ whole genome shotgun (WGS) entry which is preliminary data.</text>
</comment>
<organism evidence="1 2">
    <name type="scientific">Anaerobacillus alkalilacustris</name>
    <dbReference type="NCBI Taxonomy" id="393763"/>
    <lineage>
        <taxon>Bacteria</taxon>
        <taxon>Bacillati</taxon>
        <taxon>Bacillota</taxon>
        <taxon>Bacilli</taxon>
        <taxon>Bacillales</taxon>
        <taxon>Bacillaceae</taxon>
        <taxon>Anaerobacillus</taxon>
    </lineage>
</organism>
<dbReference type="NCBIfam" id="TIGR01764">
    <property type="entry name" value="excise"/>
    <property type="match status" value="1"/>
</dbReference>
<dbReference type="InterPro" id="IPR010093">
    <property type="entry name" value="SinI_DNA-bd"/>
</dbReference>
<sequence length="76" mass="9134">MYVTVKELADYLHLSPDYVFQQIKVGNIRAVHDGEQYLVNKEHFKKTLENIEKQMRLWKEEQLQELPTDIDVKDED</sequence>
<evidence type="ECO:0000313" key="2">
    <source>
        <dbReference type="Proteomes" id="UP000179524"/>
    </source>
</evidence>
<dbReference type="Proteomes" id="UP000179524">
    <property type="component" value="Unassembled WGS sequence"/>
</dbReference>
<evidence type="ECO:0000313" key="1">
    <source>
        <dbReference type="EMBL" id="OIJ10441.1"/>
    </source>
</evidence>
<name>A0A1S2LDI9_9BACI</name>
<dbReference type="AlphaFoldDB" id="A0A1S2LDI9"/>
<keyword evidence="2" id="KW-1185">Reference proteome</keyword>
<proteinExistence type="predicted"/>
<reference evidence="1 2" key="1">
    <citation type="submission" date="2016-10" db="EMBL/GenBank/DDBJ databases">
        <title>Draft genome sequences of four alkaliphilic bacteria belonging to the Anaerobacillus genus.</title>
        <authorList>
            <person name="Bassil N.M."/>
            <person name="Lloyd J.R."/>
        </authorList>
    </citation>
    <scope>NUCLEOTIDE SEQUENCE [LARGE SCALE GENOMIC DNA]</scope>
    <source>
        <strain evidence="1 2">DSM 18345</strain>
    </source>
</reference>
<dbReference type="EMBL" id="MLQR01000050">
    <property type="protein sequence ID" value="OIJ10441.1"/>
    <property type="molecule type" value="Genomic_DNA"/>
</dbReference>